<sequence>MRNETKRNYFEKTKNGECIKLEKNNKTYKIGDITALVPFKEVTSEELLPLRYVIDLEVYDLPKKEKIDENLEELKSYVETLKVKPKMIYIEAYYFRVVWRNNAKEIIWTAVDLKKIFKEFKKYICKIGIEGMKLDERFTLDNGNINEKDVEVNAKYEFNINDFNNETKEVTVIDFIEEISYKGWRSND</sequence>
<dbReference type="EMBL" id="FNJM01000014">
    <property type="protein sequence ID" value="SDP73096.1"/>
    <property type="molecule type" value="Genomic_DNA"/>
</dbReference>
<organism evidence="1 2">
    <name type="scientific">Clostridium gasigenes</name>
    <dbReference type="NCBI Taxonomy" id="94869"/>
    <lineage>
        <taxon>Bacteria</taxon>
        <taxon>Bacillati</taxon>
        <taxon>Bacillota</taxon>
        <taxon>Clostridia</taxon>
        <taxon>Eubacteriales</taxon>
        <taxon>Clostridiaceae</taxon>
        <taxon>Clostridium</taxon>
    </lineage>
</organism>
<dbReference type="RefSeq" id="WP_089972078.1">
    <property type="nucleotide sequence ID" value="NZ_FNJM01000014.1"/>
</dbReference>
<accession>A0A1H0V4S5</accession>
<protein>
    <submittedName>
        <fullName evidence="1">Uncharacterized protein</fullName>
    </submittedName>
</protein>
<evidence type="ECO:0000313" key="2">
    <source>
        <dbReference type="Proteomes" id="UP000198597"/>
    </source>
</evidence>
<proteinExistence type="predicted"/>
<name>A0A1H0V4S5_9CLOT</name>
<dbReference type="Proteomes" id="UP000198597">
    <property type="component" value="Unassembled WGS sequence"/>
</dbReference>
<keyword evidence="2" id="KW-1185">Reference proteome</keyword>
<gene>
    <name evidence="1" type="ORF">SAMN04488529_11430</name>
</gene>
<dbReference type="STRING" id="94869.SAMN04488529_11430"/>
<dbReference type="AlphaFoldDB" id="A0A1H0V4S5"/>
<evidence type="ECO:0000313" key="1">
    <source>
        <dbReference type="EMBL" id="SDP73096.1"/>
    </source>
</evidence>
<reference evidence="1 2" key="1">
    <citation type="submission" date="2016-10" db="EMBL/GenBank/DDBJ databases">
        <authorList>
            <person name="de Groot N.N."/>
        </authorList>
    </citation>
    <scope>NUCLEOTIDE SEQUENCE [LARGE SCALE GENOMIC DNA]</scope>
    <source>
        <strain evidence="1 2">DSM 12272</strain>
    </source>
</reference>